<name>B1VTG9_STRGG</name>
<evidence type="ECO:0000256" key="1">
    <source>
        <dbReference type="SAM" id="Phobius"/>
    </source>
</evidence>
<dbReference type="RefSeq" id="WP_003968431.1">
    <property type="nucleotide sequence ID" value="NC_010572.1"/>
</dbReference>
<dbReference type="KEGG" id="sgr:SGR_4230"/>
<dbReference type="Proteomes" id="UP000001685">
    <property type="component" value="Chromosome"/>
</dbReference>
<reference evidence="3" key="1">
    <citation type="journal article" date="2008" name="J. Bacteriol.">
        <title>Genome sequence of the streptomycin-producing microorganism Streptomyces griseus IFO 13350.</title>
        <authorList>
            <person name="Ohnishi Y."/>
            <person name="Ishikawa J."/>
            <person name="Hara H."/>
            <person name="Suzuki H."/>
            <person name="Ikenoya M."/>
            <person name="Ikeda H."/>
            <person name="Yamashita A."/>
            <person name="Hattori M."/>
            <person name="Horinouchi S."/>
        </authorList>
    </citation>
    <scope>NUCLEOTIDE SEQUENCE [LARGE SCALE GENOMIC DNA]</scope>
    <source>
        <strain evidence="3">JCM 4626 / NBRC 13350</strain>
    </source>
</reference>
<dbReference type="AlphaFoldDB" id="B1VTG9"/>
<organism evidence="2 3">
    <name type="scientific">Streptomyces griseus subsp. griseus (strain JCM 4626 / CBS 651.72 / NBRC 13350 / KCC S-0626 / ISP 5235)</name>
    <dbReference type="NCBI Taxonomy" id="455632"/>
    <lineage>
        <taxon>Bacteria</taxon>
        <taxon>Bacillati</taxon>
        <taxon>Actinomycetota</taxon>
        <taxon>Actinomycetes</taxon>
        <taxon>Kitasatosporales</taxon>
        <taxon>Streptomycetaceae</taxon>
        <taxon>Streptomyces</taxon>
    </lineage>
</organism>
<keyword evidence="1" id="KW-1133">Transmembrane helix</keyword>
<feature type="transmembrane region" description="Helical" evidence="1">
    <location>
        <begin position="37"/>
        <end position="55"/>
    </location>
</feature>
<gene>
    <name evidence="2" type="ordered locus">SGR_4230</name>
</gene>
<evidence type="ECO:0008006" key="4">
    <source>
        <dbReference type="Google" id="ProtNLM"/>
    </source>
</evidence>
<dbReference type="HOGENOM" id="CLU_1757781_0_0_11"/>
<sequence>MARGTGRGNGPGGPGLGYFLLPAGGALSLTGVVTGNGTLIGLSWIMWVLGILLLFRSRSRRPVDPAALAAAAAAGDARAVRGLRTLALTARAEGRPDTAERLLRQAVRAGDVESMWELGRLVEHREGLAAAEPWFRMAAEGGHVVAKRLFRPGGALHPDGADPAP</sequence>
<keyword evidence="1" id="KW-0472">Membrane</keyword>
<evidence type="ECO:0000313" key="3">
    <source>
        <dbReference type="Proteomes" id="UP000001685"/>
    </source>
</evidence>
<evidence type="ECO:0000313" key="2">
    <source>
        <dbReference type="EMBL" id="BAG21059.1"/>
    </source>
</evidence>
<dbReference type="eggNOG" id="ENOG50348UW">
    <property type="taxonomic scope" value="Bacteria"/>
</dbReference>
<keyword evidence="1" id="KW-0812">Transmembrane</keyword>
<dbReference type="SUPFAM" id="SSF81901">
    <property type="entry name" value="HCP-like"/>
    <property type="match status" value="1"/>
</dbReference>
<dbReference type="EMBL" id="AP009493">
    <property type="protein sequence ID" value="BAG21059.1"/>
    <property type="molecule type" value="Genomic_DNA"/>
</dbReference>
<dbReference type="Gene3D" id="1.25.40.10">
    <property type="entry name" value="Tetratricopeptide repeat domain"/>
    <property type="match status" value="1"/>
</dbReference>
<dbReference type="InterPro" id="IPR011990">
    <property type="entry name" value="TPR-like_helical_dom_sf"/>
</dbReference>
<proteinExistence type="predicted"/>
<protein>
    <recommendedName>
        <fullName evidence="4">Sel1 repeat family protein</fullName>
    </recommendedName>
</protein>
<accession>B1VTG9</accession>
<dbReference type="PATRIC" id="fig|455632.4.peg.4309"/>